<evidence type="ECO:0000313" key="3">
    <source>
        <dbReference type="EMBL" id="MBF5059140.1"/>
    </source>
</evidence>
<dbReference type="RefSeq" id="WP_194847437.1">
    <property type="nucleotide sequence ID" value="NZ_JAAEJV010000012.1"/>
</dbReference>
<sequence>MPLSLYEKALANSADPTSPQSVYEQFSLLYQVEPEGSSKWLGRKAMALPTALFNLTFMPIWRVAAGVVMVAVGILSLDPLVMFQELARETHGFANDVEDALISLSNFFIGDCRSFFLAQQLEHQRQDQARLIERQQTYQDRLNEQLNVENQPALPPPPPPIAAPPPPPVLIFKKLVIRRGKKVPGKAPATGSSSRGGIDMNEILRRRREMRQKKTSKPPVNQSEKNNIENQLGNTIASTMYERRKSFGPTPQKDQASSSSRRGLKPKSLDFRDKEFERLCKDIKDSALQAMGYINKQKEEAQPELAEILLGYCIKKGLYKRIKTQQVVKHTSKQSEVFKSYVSFCIEKGDVKWATELIEMFKEPKLKFGYTIQLKDYCSKKGKDFPTNLEKFKKIDPKFEDLSKESLDKAENFILECQDPYQKVVLANRFMDKCLEKSDYFLNEQILPFIWEKGQPFKRYIDACIDKGFTGQAAWLIKALPVKERAEYSTRLIMVCVEKGEPLKDAFIEAVKEQEDGEKLLQPHLKKLIDRFIKEKSHLPEASQLLKWLTDKNLQKTYIECLFKVLPESASFLPDALISLIENNEDRDALLKPYIKGCEKAKEWKELGKIIGLLVDEKLRDEKYNCHIKKVKTEDDLQKVCDLGKGIMYVGRRIQCVEAILKAWIQIDTHLPRGFKELLIKIDPKRNKTLATYLDQCIKNSKVEKAKTIAGLLEGEQNRKKALERISKPNNNAASSSSHN</sequence>
<keyword evidence="4" id="KW-1185">Reference proteome</keyword>
<keyword evidence="2" id="KW-0812">Transmembrane</keyword>
<accession>A0ABS0B0P8</accession>
<dbReference type="SUPFAM" id="SSF101447">
    <property type="entry name" value="Formin homology 2 domain (FH2 domain)"/>
    <property type="match status" value="1"/>
</dbReference>
<organism evidence="3 4">
    <name type="scientific">Candidatus Neptunichlamydia vexilliferae</name>
    <dbReference type="NCBI Taxonomy" id="1651774"/>
    <lineage>
        <taxon>Bacteria</taxon>
        <taxon>Pseudomonadati</taxon>
        <taxon>Chlamydiota</taxon>
        <taxon>Chlamydiia</taxon>
        <taxon>Parachlamydiales</taxon>
        <taxon>Simkaniaceae</taxon>
        <taxon>Candidatus Neptunichlamydia</taxon>
    </lineage>
</organism>
<dbReference type="Proteomes" id="UP001194714">
    <property type="component" value="Unassembled WGS sequence"/>
</dbReference>
<keyword evidence="2" id="KW-0472">Membrane</keyword>
<feature type="region of interest" description="Disordered" evidence="1">
    <location>
        <begin position="182"/>
        <end position="267"/>
    </location>
</feature>
<comment type="caution">
    <text evidence="3">The sequence shown here is derived from an EMBL/GenBank/DDBJ whole genome shotgun (WGS) entry which is preliminary data.</text>
</comment>
<evidence type="ECO:0000256" key="2">
    <source>
        <dbReference type="SAM" id="Phobius"/>
    </source>
</evidence>
<protein>
    <submittedName>
        <fullName evidence="3">Uncharacterized protein</fullName>
    </submittedName>
</protein>
<name>A0ABS0B0P8_9BACT</name>
<feature type="compositionally biased region" description="Polar residues" evidence="1">
    <location>
        <begin position="218"/>
        <end position="238"/>
    </location>
</feature>
<proteinExistence type="predicted"/>
<evidence type="ECO:0000313" key="4">
    <source>
        <dbReference type="Proteomes" id="UP001194714"/>
    </source>
</evidence>
<dbReference type="EMBL" id="JAAEJV010000012">
    <property type="protein sequence ID" value="MBF5059140.1"/>
    <property type="molecule type" value="Genomic_DNA"/>
</dbReference>
<feature type="transmembrane region" description="Helical" evidence="2">
    <location>
        <begin position="51"/>
        <end position="75"/>
    </location>
</feature>
<keyword evidence="2" id="KW-1133">Transmembrane helix</keyword>
<feature type="compositionally biased region" description="Polar residues" evidence="1">
    <location>
        <begin position="252"/>
        <end position="261"/>
    </location>
</feature>
<reference evidence="3 4" key="1">
    <citation type="submission" date="2020-01" db="EMBL/GenBank/DDBJ databases">
        <title>Draft genome sequence of Cand. Neptunochlamydia vexilliferae K9.</title>
        <authorList>
            <person name="Schulz F."/>
            <person name="Koestlbacher S."/>
            <person name="Wascher F."/>
            <person name="Pizzetti I."/>
            <person name="Horn M."/>
        </authorList>
    </citation>
    <scope>NUCLEOTIDE SEQUENCE [LARGE SCALE GENOMIC DNA]</scope>
    <source>
        <strain evidence="3 4">K9</strain>
    </source>
</reference>
<gene>
    <name evidence="3" type="ORF">NEPTK9_000648</name>
</gene>
<feature type="compositionally biased region" description="Basic residues" evidence="1">
    <location>
        <begin position="205"/>
        <end position="216"/>
    </location>
</feature>
<evidence type="ECO:0000256" key="1">
    <source>
        <dbReference type="SAM" id="MobiDB-lite"/>
    </source>
</evidence>